<evidence type="ECO:0000256" key="5">
    <source>
        <dbReference type="ARBA" id="ARBA00022970"/>
    </source>
</evidence>
<evidence type="ECO:0000256" key="6">
    <source>
        <dbReference type="ARBA" id="ARBA00022989"/>
    </source>
</evidence>
<organism evidence="10 11">
    <name type="scientific">Candidozyma auris</name>
    <name type="common">Yeast</name>
    <name type="synonym">Candida auris</name>
    <dbReference type="NCBI Taxonomy" id="498019"/>
    <lineage>
        <taxon>Eukaryota</taxon>
        <taxon>Fungi</taxon>
        <taxon>Dikarya</taxon>
        <taxon>Ascomycota</taxon>
        <taxon>Saccharomycotina</taxon>
        <taxon>Pichiomycetes</taxon>
        <taxon>Metschnikowiaceae</taxon>
        <taxon>Candidozyma</taxon>
    </lineage>
</organism>
<evidence type="ECO:0000256" key="7">
    <source>
        <dbReference type="ARBA" id="ARBA00023136"/>
    </source>
</evidence>
<feature type="transmembrane region" description="Helical" evidence="8">
    <location>
        <begin position="547"/>
        <end position="569"/>
    </location>
</feature>
<dbReference type="FunFam" id="1.20.1740.10:FF:000006">
    <property type="entry name" value="General amino acid permease"/>
    <property type="match status" value="1"/>
</dbReference>
<feature type="domain" description="Amino acid permease/ SLC12A" evidence="9">
    <location>
        <begin position="106"/>
        <end position="576"/>
    </location>
</feature>
<dbReference type="PANTHER" id="PTHR43341:SF9">
    <property type="entry name" value="DICARBOXYLIC AMINO ACID PERMEASE"/>
    <property type="match status" value="1"/>
</dbReference>
<dbReference type="Pfam" id="PF00324">
    <property type="entry name" value="AA_permease"/>
    <property type="match status" value="1"/>
</dbReference>
<feature type="transmembrane region" description="Helical" evidence="8">
    <location>
        <begin position="134"/>
        <end position="154"/>
    </location>
</feature>
<proteinExistence type="inferred from homology"/>
<keyword evidence="4 8" id="KW-0812">Transmembrane</keyword>
<dbReference type="PANTHER" id="PTHR43341">
    <property type="entry name" value="AMINO ACID PERMEASE"/>
    <property type="match status" value="1"/>
</dbReference>
<feature type="transmembrane region" description="Helical" evidence="8">
    <location>
        <begin position="475"/>
        <end position="497"/>
    </location>
</feature>
<feature type="transmembrane region" description="Helical" evidence="8">
    <location>
        <begin position="219"/>
        <end position="239"/>
    </location>
</feature>
<feature type="transmembrane region" description="Helical" evidence="8">
    <location>
        <begin position="174"/>
        <end position="194"/>
    </location>
</feature>
<keyword evidence="7 8" id="KW-0472">Membrane</keyword>
<comment type="similarity">
    <text evidence="2">Belongs to the amino acid-polyamine-organocation (APC) superfamily. YAT (TC 2.A.3.10) family.</text>
</comment>
<keyword evidence="3" id="KW-0813">Transport</keyword>
<feature type="transmembrane region" description="Helical" evidence="8">
    <location>
        <begin position="518"/>
        <end position="535"/>
    </location>
</feature>
<gene>
    <name evidence="10" type="ORF">QG37_07304</name>
</gene>
<evidence type="ECO:0000313" key="11">
    <source>
        <dbReference type="Proteomes" id="UP000037122"/>
    </source>
</evidence>
<dbReference type="EMBL" id="LGST01000056">
    <property type="protein sequence ID" value="KND96417.1"/>
    <property type="molecule type" value="Genomic_DNA"/>
</dbReference>
<evidence type="ECO:0000313" key="10">
    <source>
        <dbReference type="EMBL" id="KND96417.1"/>
    </source>
</evidence>
<dbReference type="VEuPathDB" id="FungiDB:CJJ07_003533"/>
<dbReference type="Gene3D" id="1.20.1740.10">
    <property type="entry name" value="Amino acid/polyamine transporter I"/>
    <property type="match status" value="1"/>
</dbReference>
<dbReference type="VEuPathDB" id="FungiDB:B9J08_001530"/>
<dbReference type="InterPro" id="IPR004840">
    <property type="entry name" value="Amino_acid_permease_CS"/>
</dbReference>
<dbReference type="InterPro" id="IPR050524">
    <property type="entry name" value="APC_YAT"/>
</dbReference>
<evidence type="ECO:0000256" key="3">
    <source>
        <dbReference type="ARBA" id="ARBA00022448"/>
    </source>
</evidence>
<evidence type="ECO:0000256" key="1">
    <source>
        <dbReference type="ARBA" id="ARBA00004141"/>
    </source>
</evidence>
<dbReference type="VEuPathDB" id="FungiDB:QG37_07304"/>
<feature type="transmembrane region" description="Helical" evidence="8">
    <location>
        <begin position="445"/>
        <end position="463"/>
    </location>
</feature>
<protein>
    <submittedName>
        <fullName evidence="10">Dicarboxylic amino acid permease</fullName>
    </submittedName>
</protein>
<feature type="transmembrane region" description="Helical" evidence="8">
    <location>
        <begin position="347"/>
        <end position="368"/>
    </location>
</feature>
<accession>A0A0L0NQH8</accession>
<keyword evidence="5" id="KW-0029">Amino-acid transport</keyword>
<dbReference type="InterPro" id="IPR004841">
    <property type="entry name" value="AA-permease/SLC12A_dom"/>
</dbReference>
<dbReference type="VEuPathDB" id="FungiDB:CJJ09_001520"/>
<reference evidence="11" key="1">
    <citation type="journal article" date="2015" name="BMC Genomics">
        <title>Draft genome of a commonly misdiagnosed multidrug resistant pathogen Candida auris.</title>
        <authorList>
            <person name="Chatterjee S."/>
            <person name="Alampalli S.V."/>
            <person name="Nageshan R.K."/>
            <person name="Chettiar S.T."/>
            <person name="Joshi S."/>
            <person name="Tatu U.S."/>
        </authorList>
    </citation>
    <scope>NUCLEOTIDE SEQUENCE [LARGE SCALE GENOMIC DNA]</scope>
    <source>
        <strain evidence="11">6684</strain>
    </source>
</reference>
<feature type="transmembrane region" description="Helical" evidence="8">
    <location>
        <begin position="107"/>
        <end position="128"/>
    </location>
</feature>
<evidence type="ECO:0000256" key="8">
    <source>
        <dbReference type="SAM" id="Phobius"/>
    </source>
</evidence>
<dbReference type="GO" id="GO:0005310">
    <property type="term" value="F:dicarboxylic acid transmembrane transporter activity"/>
    <property type="evidence" value="ECO:0007669"/>
    <property type="project" value="EnsemblFungi"/>
</dbReference>
<dbReference type="GO" id="GO:0016020">
    <property type="term" value="C:membrane"/>
    <property type="evidence" value="ECO:0007669"/>
    <property type="project" value="UniProtKB-SubCell"/>
</dbReference>
<feature type="transmembrane region" description="Helical" evidence="8">
    <location>
        <begin position="33"/>
        <end position="51"/>
    </location>
</feature>
<sequence>MPQMLCALCASEVGTLFLGPIDKRGRRIKQCNFRSFATALFFLYFGNCFLLKRFTSMRDYEKQVDSDDAISRHTAEYNLLVVMSNPQLKSQTGEDQKLRKALEARHLSMIAIGGALGTGLLVGTGTALRTAGPAAIFITYSLIGFVVFMVLSALGEVATFIPLADGFAGYCRRYVDEALGFACGWVYLFKYILLPPNQLVAGALVMQFWISKDRVNPGVWIAVFLVIITAVNILGVRFFGEIEFWLSSVKVITCLGLIILMLCIALGGGPTHDRLGFRYWKDPGAFKEYAESSRDLYIGGATGRFVAFVAVLVTTIFAYTGSELVGITFAECARPRRAIPKAIKLTFYRIVVFYICSVLLLGMCVSSSDPRLLGASGNTASASPFVIAITNAKIKGLDHVINACILIFVLSAANSDMYICSRTIYGLAVAGYAPHFFSKTNKKGVPLYGIALCFAFCLLGFMTTSSSAAEIFQHFVNVVSLTGLITWTCILFLHMRFMKALKAQGYKRKTDLVFRSPFQPFGTYFAFCVCCFLILAKNFTVFLGKDFPYKTFITGYIVLPVFIFLYFFWKFYKKTRLIPPAEVDLDTFRDVVDYEEEQFQAKDEEEKAIREAQGNPKDLKWFYHKIFGWIF</sequence>
<dbReference type="VEuPathDB" id="FungiDB:CJI96_0000419"/>
<feature type="transmembrane region" description="Helical" evidence="8">
    <location>
        <begin position="305"/>
        <end position="326"/>
    </location>
</feature>
<dbReference type="AlphaFoldDB" id="A0A0L0NQH8"/>
<dbReference type="GO" id="GO:0015171">
    <property type="term" value="F:amino acid transmembrane transporter activity"/>
    <property type="evidence" value="ECO:0007669"/>
    <property type="project" value="UniProtKB-ARBA"/>
</dbReference>
<name>A0A0L0NQH8_CANAR</name>
<dbReference type="VEuPathDB" id="FungiDB:CJI97_002626"/>
<dbReference type="PROSITE" id="PS00218">
    <property type="entry name" value="AMINO_ACID_PERMEASE_1"/>
    <property type="match status" value="1"/>
</dbReference>
<evidence type="ECO:0000256" key="4">
    <source>
        <dbReference type="ARBA" id="ARBA00022692"/>
    </source>
</evidence>
<keyword evidence="6 8" id="KW-1133">Transmembrane helix</keyword>
<evidence type="ECO:0000259" key="9">
    <source>
        <dbReference type="Pfam" id="PF00324"/>
    </source>
</evidence>
<feature type="transmembrane region" description="Helical" evidence="8">
    <location>
        <begin position="251"/>
        <end position="269"/>
    </location>
</feature>
<comment type="caution">
    <text evidence="10">The sequence shown here is derived from an EMBL/GenBank/DDBJ whole genome shotgun (WGS) entry which is preliminary data.</text>
</comment>
<comment type="subcellular location">
    <subcellularLocation>
        <location evidence="1">Membrane</location>
        <topology evidence="1">Multi-pass membrane protein</topology>
    </subcellularLocation>
</comment>
<evidence type="ECO:0000256" key="2">
    <source>
        <dbReference type="ARBA" id="ARBA00006983"/>
    </source>
</evidence>
<dbReference type="Proteomes" id="UP000037122">
    <property type="component" value="Unassembled WGS sequence"/>
</dbReference>